<proteinExistence type="inferred from homology"/>
<evidence type="ECO:0000256" key="4">
    <source>
        <dbReference type="ARBA" id="ARBA00030094"/>
    </source>
</evidence>
<dbReference type="OrthoDB" id="245150at2759"/>
<dbReference type="OMA" id="PFYTVQP"/>
<dbReference type="SUPFAM" id="SSF46785">
    <property type="entry name" value="Winged helix' DNA-binding domain"/>
    <property type="match status" value="2"/>
</dbReference>
<evidence type="ECO:0000313" key="9">
    <source>
        <dbReference type="Proteomes" id="UP000094389"/>
    </source>
</evidence>
<evidence type="ECO:0000256" key="1">
    <source>
        <dbReference type="ARBA" id="ARBA00009674"/>
    </source>
</evidence>
<dbReference type="EMBL" id="CDQK01000004">
    <property type="protein sequence ID" value="CEP23329.1"/>
    <property type="molecule type" value="Genomic_DNA"/>
</dbReference>
<dbReference type="InterPro" id="IPR014041">
    <property type="entry name" value="ESCRT-II_cplx_Vps25-sub_N"/>
</dbReference>
<sequence length="200" mass="23125">MSFTFPKIYNFPPFFTKQPNEQTWSAQRQQWVQLILSYCRFHRIWIMNDRGVVLSQGDVESESLEDSQQDVDSTSEVFHNEAIDRQLDIDTIRLLFKEMLRSGDVSPVDGKSKSNSTQYYVNWNRPDDWAAMVLEWIESTGQAGTVLTLYEIANGDLSLKQEFHGIHPRILEMAIKVLVKRGRAQILRDEDGRIGGVKVQ</sequence>
<dbReference type="Pfam" id="PF05871">
    <property type="entry name" value="ESCRT-II"/>
    <property type="match status" value="1"/>
</dbReference>
<evidence type="ECO:0000256" key="3">
    <source>
        <dbReference type="ARBA" id="ARBA00022927"/>
    </source>
</evidence>
<organism evidence="6 9">
    <name type="scientific">Cyberlindnera jadinii (strain ATCC 18201 / CBS 1600 / BCRC 20928 / JCM 3617 / NBRC 0987 / NRRL Y-1542)</name>
    <name type="common">Torula yeast</name>
    <name type="synonym">Candida utilis</name>
    <dbReference type="NCBI Taxonomy" id="983966"/>
    <lineage>
        <taxon>Eukaryota</taxon>
        <taxon>Fungi</taxon>
        <taxon>Dikarya</taxon>
        <taxon>Ascomycota</taxon>
        <taxon>Saccharomycotina</taxon>
        <taxon>Saccharomycetes</taxon>
        <taxon>Phaffomycetales</taxon>
        <taxon>Phaffomycetaceae</taxon>
        <taxon>Cyberlindnera</taxon>
    </lineage>
</organism>
<evidence type="ECO:0000313" key="7">
    <source>
        <dbReference type="EMBL" id="ODV74116.1"/>
    </source>
</evidence>
<dbReference type="PANTHER" id="PTHR13149">
    <property type="entry name" value="VACUOLAR PROTEIN SORTING-ASSOCIATED PROTEIN VPS25"/>
    <property type="match status" value="1"/>
</dbReference>
<dbReference type="FunFam" id="1.10.10.10:FF:000141">
    <property type="entry name" value="vacuolar protein-sorting-associated protein 25"/>
    <property type="match status" value="1"/>
</dbReference>
<reference evidence="6 9" key="3">
    <citation type="journal article" date="2016" name="Proc. Natl. Acad. Sci. U.S.A.">
        <title>Comparative genomics of biotechnologically important yeasts.</title>
        <authorList>
            <person name="Riley R."/>
            <person name="Haridas S."/>
            <person name="Wolfe K.H."/>
            <person name="Lopes M.R."/>
            <person name="Hittinger C.T."/>
            <person name="Goeker M."/>
            <person name="Salamov A.A."/>
            <person name="Wisecaver J.H."/>
            <person name="Long T.M."/>
            <person name="Calvey C.H."/>
            <person name="Aerts A.L."/>
            <person name="Barry K.W."/>
            <person name="Choi C."/>
            <person name="Clum A."/>
            <person name="Coughlan A.Y."/>
            <person name="Deshpande S."/>
            <person name="Douglass A.P."/>
            <person name="Hanson S.J."/>
            <person name="Klenk H.-P."/>
            <person name="LaButti K.M."/>
            <person name="Lapidus A."/>
            <person name="Lindquist E.A."/>
            <person name="Lipzen A.M."/>
            <person name="Meier-Kolthoff J.P."/>
            <person name="Ohm R.A."/>
            <person name="Otillar R.P."/>
            <person name="Pangilinan J.L."/>
            <person name="Peng Y."/>
            <person name="Rokas A."/>
            <person name="Rosa C.A."/>
            <person name="Scheuner C."/>
            <person name="Sibirny A.A."/>
            <person name="Slot J.C."/>
            <person name="Stielow J.B."/>
            <person name="Sun H."/>
            <person name="Kurtzman C.P."/>
            <person name="Blackwell M."/>
            <person name="Grigoriev I.V."/>
            <person name="Jeffries T.W."/>
        </authorList>
    </citation>
    <scope>NUCLEOTIDE SEQUENCE [LARGE SCALE GENOMIC DNA]</scope>
    <source>
        <strain evidence="9">ATCC 18201 / CBS 1600 / BCRC 20928 / JCM 3617 / NBRC 0987 / NRRL Y-1542</strain>
        <strain evidence="6">NRRL Y-1542</strain>
    </source>
</reference>
<dbReference type="EMBL" id="KV453949">
    <property type="protein sequence ID" value="ODV70865.1"/>
    <property type="molecule type" value="Genomic_DNA"/>
</dbReference>
<reference evidence="8" key="2">
    <citation type="journal article" date="2015" name="J. Biotechnol.">
        <title>The structure of the Cyberlindnera jadinii genome and its relation to Candida utilis analyzed by the occurrence of single nucleotide polymorphisms.</title>
        <authorList>
            <person name="Rupp O."/>
            <person name="Brinkrolf K."/>
            <person name="Buerth C."/>
            <person name="Kunigo M."/>
            <person name="Schneider J."/>
            <person name="Jaenicke S."/>
            <person name="Goesmann A."/>
            <person name="Puehler A."/>
            <person name="Jaeger K.-E."/>
            <person name="Ernst J.F."/>
        </authorList>
    </citation>
    <scope>NUCLEOTIDE SEQUENCE [LARGE SCALE GENOMIC DNA]</scope>
    <source>
        <strain evidence="8">ATCC 18201 / CBS 1600 / BCRC 20928 / JCM 3617 / NBRC 0987 / NRRL Y-1542</strain>
    </source>
</reference>
<gene>
    <name evidence="5" type="ORF">BN1211_3889</name>
    <name evidence="7" type="ORF">CYBJADRAFT_166855</name>
    <name evidence="6" type="ORF">CYBJADRAFT_169925</name>
</gene>
<protein>
    <recommendedName>
        <fullName evidence="4">ESCRT-II complex subunit VPS25</fullName>
    </recommendedName>
</protein>
<comment type="similarity">
    <text evidence="1">Belongs to the VPS25 family.</text>
</comment>
<dbReference type="RefSeq" id="XP_020067904.1">
    <property type="nucleotide sequence ID" value="XM_020215990.1"/>
</dbReference>
<reference evidence="5" key="1">
    <citation type="submission" date="2014-12" db="EMBL/GenBank/DDBJ databases">
        <authorList>
            <person name="Jaenicke S."/>
        </authorList>
    </citation>
    <scope>NUCLEOTIDE SEQUENCE [LARGE SCALE GENOMIC DNA]</scope>
    <source>
        <strain evidence="5">CBS1600</strain>
    </source>
</reference>
<dbReference type="GO" id="GO:0005198">
    <property type="term" value="F:structural molecule activity"/>
    <property type="evidence" value="ECO:0007669"/>
    <property type="project" value="TreeGrafter"/>
</dbReference>
<dbReference type="GO" id="GO:0043328">
    <property type="term" value="P:protein transport to vacuole involved in ubiquitin-dependent protein catabolic process via the multivesicular body sorting pathway"/>
    <property type="evidence" value="ECO:0007669"/>
    <property type="project" value="TreeGrafter"/>
</dbReference>
<dbReference type="PANTHER" id="PTHR13149:SF0">
    <property type="entry name" value="VACUOLAR PROTEIN-SORTING-ASSOCIATED PROTEIN 25"/>
    <property type="match status" value="1"/>
</dbReference>
<dbReference type="EMBL" id="KV453928">
    <property type="protein sequence ID" value="ODV74116.1"/>
    <property type="molecule type" value="Genomic_DNA"/>
</dbReference>
<dbReference type="InterPro" id="IPR008570">
    <property type="entry name" value="ESCRT-II_cplx_Vps25-sub"/>
</dbReference>
<dbReference type="AlphaFoldDB" id="A0A1E4RUX4"/>
<dbReference type="Gene3D" id="1.10.10.570">
    <property type="entry name" value="Winged helix' DNA-binding domain. Chain C. Domain 1"/>
    <property type="match status" value="1"/>
</dbReference>
<evidence type="ECO:0000313" key="5">
    <source>
        <dbReference type="EMBL" id="CEP23329.1"/>
    </source>
</evidence>
<name>A0A1E4RUX4_CYBJN</name>
<dbReference type="Proteomes" id="UP000038830">
    <property type="component" value="Unassembled WGS sequence"/>
</dbReference>
<keyword evidence="2" id="KW-0813">Transport</keyword>
<dbReference type="GO" id="GO:0016236">
    <property type="term" value="P:macroautophagy"/>
    <property type="evidence" value="ECO:0007669"/>
    <property type="project" value="UniProtKB-ARBA"/>
</dbReference>
<evidence type="ECO:0000313" key="8">
    <source>
        <dbReference type="Proteomes" id="UP000038830"/>
    </source>
</evidence>
<dbReference type="InterPro" id="IPR036388">
    <property type="entry name" value="WH-like_DNA-bd_sf"/>
</dbReference>
<dbReference type="STRING" id="983966.A0A1E4RUX4"/>
<evidence type="ECO:0000256" key="2">
    <source>
        <dbReference type="ARBA" id="ARBA00022448"/>
    </source>
</evidence>
<dbReference type="GO" id="GO:0042803">
    <property type="term" value="F:protein homodimerization activity"/>
    <property type="evidence" value="ECO:0007669"/>
    <property type="project" value="TreeGrafter"/>
</dbReference>
<accession>A0A0H5CFG2</accession>
<dbReference type="Gene3D" id="1.10.10.10">
    <property type="entry name" value="Winged helix-like DNA-binding domain superfamily/Winged helix DNA-binding domain"/>
    <property type="match status" value="1"/>
</dbReference>
<dbReference type="GO" id="GO:0000814">
    <property type="term" value="C:ESCRT II complex"/>
    <property type="evidence" value="ECO:0007669"/>
    <property type="project" value="InterPro"/>
</dbReference>
<dbReference type="GeneID" id="30990386"/>
<accession>A0A1E4RUX4</accession>
<dbReference type="InterPro" id="IPR036390">
    <property type="entry name" value="WH_DNA-bd_sf"/>
</dbReference>
<dbReference type="Proteomes" id="UP000094389">
    <property type="component" value="Unassembled WGS sequence"/>
</dbReference>
<evidence type="ECO:0000313" key="6">
    <source>
        <dbReference type="EMBL" id="ODV70865.1"/>
    </source>
</evidence>
<keyword evidence="3" id="KW-0653">Protein transport</keyword>
<keyword evidence="9" id="KW-1185">Reference proteome</keyword>